<feature type="transmembrane region" description="Helical" evidence="8">
    <location>
        <begin position="142"/>
        <end position="160"/>
    </location>
</feature>
<evidence type="ECO:0000256" key="1">
    <source>
        <dbReference type="ARBA" id="ARBA00004429"/>
    </source>
</evidence>
<keyword evidence="4" id="KW-0997">Cell inner membrane</keyword>
<accession>A0A379QQG6</accession>
<name>A0A379QQG6_SALER</name>
<evidence type="ECO:0000313" key="9">
    <source>
        <dbReference type="EMBL" id="SUF57620.1"/>
    </source>
</evidence>
<feature type="transmembrane region" description="Helical" evidence="8">
    <location>
        <begin position="26"/>
        <end position="46"/>
    </location>
</feature>
<feature type="transmembrane region" description="Helical" evidence="8">
    <location>
        <begin position="100"/>
        <end position="122"/>
    </location>
</feature>
<evidence type="ECO:0000256" key="3">
    <source>
        <dbReference type="ARBA" id="ARBA00022475"/>
    </source>
</evidence>
<proteinExistence type="predicted"/>
<dbReference type="AlphaFoldDB" id="A0A379QQG6"/>
<dbReference type="Proteomes" id="UP000254597">
    <property type="component" value="Unassembled WGS sequence"/>
</dbReference>
<feature type="transmembrane region" description="Helical" evidence="8">
    <location>
        <begin position="52"/>
        <end position="70"/>
    </location>
</feature>
<dbReference type="EMBL" id="UGWP01000004">
    <property type="protein sequence ID" value="SUF57620.1"/>
    <property type="molecule type" value="Genomic_DNA"/>
</dbReference>
<feature type="transmembrane region" description="Helical" evidence="8">
    <location>
        <begin position="172"/>
        <end position="190"/>
    </location>
</feature>
<organism evidence="9 10">
    <name type="scientific">Salmonella enterica</name>
    <name type="common">Salmonella choleraesuis</name>
    <dbReference type="NCBI Taxonomy" id="28901"/>
    <lineage>
        <taxon>Bacteria</taxon>
        <taxon>Pseudomonadati</taxon>
        <taxon>Pseudomonadota</taxon>
        <taxon>Gammaproteobacteria</taxon>
        <taxon>Enterobacterales</taxon>
        <taxon>Enterobacteriaceae</taxon>
        <taxon>Salmonella</taxon>
    </lineage>
</organism>
<comment type="subcellular location">
    <subcellularLocation>
        <location evidence="1">Cell inner membrane</location>
        <topology evidence="1">Multi-pass membrane protein</topology>
    </subcellularLocation>
</comment>
<evidence type="ECO:0000313" key="10">
    <source>
        <dbReference type="Proteomes" id="UP000254597"/>
    </source>
</evidence>
<feature type="transmembrane region" description="Helical" evidence="8">
    <location>
        <begin position="254"/>
        <end position="272"/>
    </location>
</feature>
<feature type="transmembrane region" description="Helical" evidence="8">
    <location>
        <begin position="378"/>
        <end position="400"/>
    </location>
</feature>
<dbReference type="PANTHER" id="PTHR35334:SF5">
    <property type="entry name" value="INNER MEMBRANE TRANSPORT PROTEIN YHJV"/>
    <property type="match status" value="1"/>
</dbReference>
<dbReference type="Pfam" id="PF03222">
    <property type="entry name" value="Trp_Tyr_perm"/>
    <property type="match status" value="1"/>
</dbReference>
<sequence>MKQEMALDNVKENVGKSKIPFTSYDVGWVIMCIGMAIGSGIVFMPLQMSVKGFWATAIALLITYPIVYLLTKLYITSLSETKQTDYAGTITQYLGRNWGAFLSFLYFFTILKGMLGYAATITNDTASYLQRFGVTQHSLSDTLWFPLVLLVAMVLVASRGERLLFKISGPFIVFKLMIIIVLGALMVPYWNMNNVSMASPDRLIDLMRDVLVSLPFALFSIVFIQVLNPMNIAFRKIESDPKIATFRALRASRIAYIILVVSVLFFAFSFMFSTTPEQAETGISQNTSALALMAKIIPENTGGFIPVLSVLLSISAILTSFFGIYLGFYDALSGIIINITDRFIVRGKKFNNSLPYLVTLTAIVLLWGWVVADVSTMALLQWTVGTFGLVSCLIPCYLIWRVPSLQKYKSPAVIFVSLMGFMLVVSPLFKLLEK</sequence>
<dbReference type="GO" id="GO:0003333">
    <property type="term" value="P:amino acid transmembrane transport"/>
    <property type="evidence" value="ECO:0007669"/>
    <property type="project" value="InterPro"/>
</dbReference>
<evidence type="ECO:0000256" key="7">
    <source>
        <dbReference type="ARBA" id="ARBA00023136"/>
    </source>
</evidence>
<evidence type="ECO:0000256" key="2">
    <source>
        <dbReference type="ARBA" id="ARBA00022448"/>
    </source>
</evidence>
<dbReference type="InterPro" id="IPR018227">
    <property type="entry name" value="Amino_acid_transport_2"/>
</dbReference>
<keyword evidence="7 8" id="KW-0472">Membrane</keyword>
<keyword evidence="6 8" id="KW-1133">Transmembrane helix</keyword>
<keyword evidence="3" id="KW-1003">Cell membrane</keyword>
<feature type="transmembrane region" description="Helical" evidence="8">
    <location>
        <begin position="412"/>
        <end position="432"/>
    </location>
</feature>
<dbReference type="PANTHER" id="PTHR35334">
    <property type="entry name" value="SERINE TRANSPORTER"/>
    <property type="match status" value="1"/>
</dbReference>
<gene>
    <name evidence="9" type="primary">yhjV_2</name>
    <name evidence="9" type="ORF">NCTC10252_02892</name>
</gene>
<evidence type="ECO:0000256" key="4">
    <source>
        <dbReference type="ARBA" id="ARBA00022519"/>
    </source>
</evidence>
<keyword evidence="5 8" id="KW-0812">Transmembrane</keyword>
<feature type="transmembrane region" description="Helical" evidence="8">
    <location>
        <begin position="303"/>
        <end position="332"/>
    </location>
</feature>
<protein>
    <submittedName>
        <fullName evidence="9">Transporter</fullName>
    </submittedName>
</protein>
<feature type="transmembrane region" description="Helical" evidence="8">
    <location>
        <begin position="353"/>
        <end position="372"/>
    </location>
</feature>
<evidence type="ECO:0000256" key="5">
    <source>
        <dbReference type="ARBA" id="ARBA00022692"/>
    </source>
</evidence>
<reference evidence="9 10" key="1">
    <citation type="submission" date="2018-06" db="EMBL/GenBank/DDBJ databases">
        <authorList>
            <consortium name="Pathogen Informatics"/>
            <person name="Doyle S."/>
        </authorList>
    </citation>
    <scope>NUCLEOTIDE SEQUENCE [LARGE SCALE GENOMIC DNA]</scope>
    <source>
        <strain evidence="9 10">NCTC10252</strain>
    </source>
</reference>
<feature type="transmembrane region" description="Helical" evidence="8">
    <location>
        <begin position="210"/>
        <end position="234"/>
    </location>
</feature>
<evidence type="ECO:0000256" key="8">
    <source>
        <dbReference type="SAM" id="Phobius"/>
    </source>
</evidence>
<evidence type="ECO:0000256" key="6">
    <source>
        <dbReference type="ARBA" id="ARBA00022989"/>
    </source>
</evidence>
<keyword evidence="2" id="KW-0813">Transport</keyword>
<dbReference type="GO" id="GO:0005886">
    <property type="term" value="C:plasma membrane"/>
    <property type="evidence" value="ECO:0007669"/>
    <property type="project" value="UniProtKB-SubCell"/>
</dbReference>
<dbReference type="Gene3D" id="1.20.1740.10">
    <property type="entry name" value="Amino acid/polyamine transporter I"/>
    <property type="match status" value="1"/>
</dbReference>